<dbReference type="Proteomes" id="UP001221142">
    <property type="component" value="Unassembled WGS sequence"/>
</dbReference>
<evidence type="ECO:0000313" key="3">
    <source>
        <dbReference type="Proteomes" id="UP001221142"/>
    </source>
</evidence>
<accession>A0AAD7FI49</accession>
<organism evidence="2 3">
    <name type="scientific">Roridomyces roridus</name>
    <dbReference type="NCBI Taxonomy" id="1738132"/>
    <lineage>
        <taxon>Eukaryota</taxon>
        <taxon>Fungi</taxon>
        <taxon>Dikarya</taxon>
        <taxon>Basidiomycota</taxon>
        <taxon>Agaricomycotina</taxon>
        <taxon>Agaricomycetes</taxon>
        <taxon>Agaricomycetidae</taxon>
        <taxon>Agaricales</taxon>
        <taxon>Marasmiineae</taxon>
        <taxon>Mycenaceae</taxon>
        <taxon>Roridomyces</taxon>
    </lineage>
</organism>
<dbReference type="AlphaFoldDB" id="A0AAD7FI49"/>
<proteinExistence type="predicted"/>
<dbReference type="EMBL" id="JARKIF010000017">
    <property type="protein sequence ID" value="KAJ7620120.1"/>
    <property type="molecule type" value="Genomic_DNA"/>
</dbReference>
<protein>
    <submittedName>
        <fullName evidence="2">Uncharacterized protein</fullName>
    </submittedName>
</protein>
<name>A0AAD7FI49_9AGAR</name>
<evidence type="ECO:0000256" key="1">
    <source>
        <dbReference type="SAM" id="MobiDB-lite"/>
    </source>
</evidence>
<feature type="compositionally biased region" description="Acidic residues" evidence="1">
    <location>
        <begin position="49"/>
        <end position="71"/>
    </location>
</feature>
<comment type="caution">
    <text evidence="2">The sequence shown here is derived from an EMBL/GenBank/DDBJ whole genome shotgun (WGS) entry which is preliminary data.</text>
</comment>
<keyword evidence="3" id="KW-1185">Reference proteome</keyword>
<reference evidence="2" key="1">
    <citation type="submission" date="2023-03" db="EMBL/GenBank/DDBJ databases">
        <title>Massive genome expansion in bonnet fungi (Mycena s.s.) driven by repeated elements and novel gene families across ecological guilds.</title>
        <authorList>
            <consortium name="Lawrence Berkeley National Laboratory"/>
            <person name="Harder C.B."/>
            <person name="Miyauchi S."/>
            <person name="Viragh M."/>
            <person name="Kuo A."/>
            <person name="Thoen E."/>
            <person name="Andreopoulos B."/>
            <person name="Lu D."/>
            <person name="Skrede I."/>
            <person name="Drula E."/>
            <person name="Henrissat B."/>
            <person name="Morin E."/>
            <person name="Kohler A."/>
            <person name="Barry K."/>
            <person name="LaButti K."/>
            <person name="Morin E."/>
            <person name="Salamov A."/>
            <person name="Lipzen A."/>
            <person name="Mereny Z."/>
            <person name="Hegedus B."/>
            <person name="Baldrian P."/>
            <person name="Stursova M."/>
            <person name="Weitz H."/>
            <person name="Taylor A."/>
            <person name="Grigoriev I.V."/>
            <person name="Nagy L.G."/>
            <person name="Martin F."/>
            <person name="Kauserud H."/>
        </authorList>
    </citation>
    <scope>NUCLEOTIDE SEQUENCE</scope>
    <source>
        <strain evidence="2">9284</strain>
    </source>
</reference>
<sequence length="120" mass="13016">MQNPPTKTSLSLVASAAIAQGRPRAQEFVHFDVEEDLDAERNTLAPPVDAEEDDADDNEDDNSDDDNTMDTDAADNIFALVRADVLVKDRDIVPLDSDAIQNIAQPITSETAAGYELQVT</sequence>
<evidence type="ECO:0000313" key="2">
    <source>
        <dbReference type="EMBL" id="KAJ7620120.1"/>
    </source>
</evidence>
<feature type="region of interest" description="Disordered" evidence="1">
    <location>
        <begin position="32"/>
        <end position="71"/>
    </location>
</feature>
<gene>
    <name evidence="2" type="ORF">FB45DRAFT_1062501</name>
</gene>